<feature type="transmembrane region" description="Helical" evidence="8">
    <location>
        <begin position="138"/>
        <end position="157"/>
    </location>
</feature>
<feature type="transmembrane region" description="Helical" evidence="8">
    <location>
        <begin position="105"/>
        <end position="126"/>
    </location>
</feature>
<dbReference type="SUPFAM" id="SSF103473">
    <property type="entry name" value="MFS general substrate transporter"/>
    <property type="match status" value="1"/>
</dbReference>
<gene>
    <name evidence="10" type="ORF">V2V91_09960</name>
</gene>
<feature type="transmembrane region" description="Helical" evidence="8">
    <location>
        <begin position="80"/>
        <end position="99"/>
    </location>
</feature>
<dbReference type="CDD" id="cd17320">
    <property type="entry name" value="MFS_MdfA_MDR_like"/>
    <property type="match status" value="1"/>
</dbReference>
<dbReference type="NCBIfam" id="TIGR00710">
    <property type="entry name" value="efflux_Bcr_CflA"/>
    <property type="match status" value="1"/>
</dbReference>
<evidence type="ECO:0000256" key="8">
    <source>
        <dbReference type="SAM" id="Phobius"/>
    </source>
</evidence>
<evidence type="ECO:0000313" key="10">
    <source>
        <dbReference type="EMBL" id="MEF2255454.1"/>
    </source>
</evidence>
<proteinExistence type="inferred from homology"/>
<feature type="transmembrane region" description="Helical" evidence="8">
    <location>
        <begin position="345"/>
        <end position="364"/>
    </location>
</feature>
<evidence type="ECO:0000256" key="1">
    <source>
        <dbReference type="ARBA" id="ARBA00004651"/>
    </source>
</evidence>
<evidence type="ECO:0000259" key="9">
    <source>
        <dbReference type="PROSITE" id="PS50850"/>
    </source>
</evidence>
<name>A0ABU7V6Z6_9MICO</name>
<dbReference type="RefSeq" id="WP_331791719.1">
    <property type="nucleotide sequence ID" value="NZ_BAAAUO010000011.1"/>
</dbReference>
<dbReference type="Proteomes" id="UP001351900">
    <property type="component" value="Unassembled WGS sequence"/>
</dbReference>
<dbReference type="Pfam" id="PF07690">
    <property type="entry name" value="MFS_1"/>
    <property type="match status" value="1"/>
</dbReference>
<feature type="transmembrane region" description="Helical" evidence="8">
    <location>
        <begin position="308"/>
        <end position="333"/>
    </location>
</feature>
<evidence type="ECO:0000256" key="7">
    <source>
        <dbReference type="ARBA" id="ARBA00023136"/>
    </source>
</evidence>
<comment type="subcellular location">
    <subcellularLocation>
        <location evidence="1">Cell membrane</location>
        <topology evidence="1">Multi-pass membrane protein</topology>
    </subcellularLocation>
</comment>
<dbReference type="PROSITE" id="PS50850">
    <property type="entry name" value="MFS"/>
    <property type="match status" value="1"/>
</dbReference>
<reference evidence="10 11" key="1">
    <citation type="submission" date="2024-01" db="EMBL/GenBank/DDBJ databases">
        <title>the genome sequence of strain Microbacterium schleiferi NBRC 15075.</title>
        <authorList>
            <person name="Ding Y."/>
            <person name="Zhang G."/>
        </authorList>
    </citation>
    <scope>NUCLEOTIDE SEQUENCE [LARGE SCALE GENOMIC DNA]</scope>
    <source>
        <strain evidence="10 11">NBRC 15075</strain>
    </source>
</reference>
<comment type="similarity">
    <text evidence="2">Belongs to the major facilitator superfamily. Bcr/CmlA family.</text>
</comment>
<keyword evidence="11" id="KW-1185">Reference proteome</keyword>
<evidence type="ECO:0000256" key="2">
    <source>
        <dbReference type="ARBA" id="ARBA00006236"/>
    </source>
</evidence>
<dbReference type="PANTHER" id="PTHR23502">
    <property type="entry name" value="MAJOR FACILITATOR SUPERFAMILY"/>
    <property type="match status" value="1"/>
</dbReference>
<dbReference type="InterPro" id="IPR004812">
    <property type="entry name" value="Efflux_drug-R_Bcr/CmlA"/>
</dbReference>
<feature type="transmembrane region" description="Helical" evidence="8">
    <location>
        <begin position="282"/>
        <end position="302"/>
    </location>
</feature>
<keyword evidence="4" id="KW-1003">Cell membrane</keyword>
<dbReference type="InterPro" id="IPR020846">
    <property type="entry name" value="MFS_dom"/>
</dbReference>
<feature type="transmembrane region" description="Helical" evidence="8">
    <location>
        <begin position="252"/>
        <end position="270"/>
    </location>
</feature>
<feature type="transmembrane region" description="Helical" evidence="8">
    <location>
        <begin position="216"/>
        <end position="240"/>
    </location>
</feature>
<evidence type="ECO:0000256" key="6">
    <source>
        <dbReference type="ARBA" id="ARBA00022989"/>
    </source>
</evidence>
<sequence>MPETTPRSAVSAPLLITLALLSTAAPFATDLYLSAFPAMTADLGTTAAGVQLSLTAFLLGAGIGQLVFGPLSDRMGRYGPLLIGLALYIAASAAAALAPTITALIVARLVQGLAGSAGMVIGRAIISDLADGTEAARAMAIMMLVGGIAPIVAPFAGSLLAEPLGWRGLLWIVTGVGVVTVPLVLLFVRETHPRTVRERHRMHASAPGARLLSRRYLGYAGAFAFGFATLMAYISASPFLYQSMMGFTEVQYGLAFALNAIALTASSIVGTRLTHRISVARLLQVGLLWNLASILVLLTLVFTGVPAIWLALPIVAVVASVGLVLGNATALALDVVRSRAGTGSAWLGFLQFSLAGLVSPLVGIGGEATAVPLALTMLAASVVANAAFVIARGAPEHGRNPQPQLPATT</sequence>
<feature type="transmembrane region" description="Helical" evidence="8">
    <location>
        <begin position="169"/>
        <end position="188"/>
    </location>
</feature>
<feature type="transmembrane region" description="Helical" evidence="8">
    <location>
        <begin position="48"/>
        <end position="68"/>
    </location>
</feature>
<keyword evidence="5 8" id="KW-0812">Transmembrane</keyword>
<keyword evidence="6 8" id="KW-1133">Transmembrane helix</keyword>
<feature type="domain" description="Major facilitator superfamily (MFS) profile" evidence="9">
    <location>
        <begin position="14"/>
        <end position="397"/>
    </location>
</feature>
<evidence type="ECO:0000256" key="5">
    <source>
        <dbReference type="ARBA" id="ARBA00022692"/>
    </source>
</evidence>
<evidence type="ECO:0000256" key="4">
    <source>
        <dbReference type="ARBA" id="ARBA00022475"/>
    </source>
</evidence>
<keyword evidence="3" id="KW-0813">Transport</keyword>
<evidence type="ECO:0000313" key="11">
    <source>
        <dbReference type="Proteomes" id="UP001351900"/>
    </source>
</evidence>
<dbReference type="EMBL" id="JAZHOV010000005">
    <property type="protein sequence ID" value="MEF2255454.1"/>
    <property type="molecule type" value="Genomic_DNA"/>
</dbReference>
<feature type="transmembrane region" description="Helical" evidence="8">
    <location>
        <begin position="370"/>
        <end position="391"/>
    </location>
</feature>
<accession>A0ABU7V6Z6</accession>
<dbReference type="PANTHER" id="PTHR23502:SF132">
    <property type="entry name" value="POLYAMINE TRANSPORTER 2-RELATED"/>
    <property type="match status" value="1"/>
</dbReference>
<dbReference type="Gene3D" id="1.20.1720.10">
    <property type="entry name" value="Multidrug resistance protein D"/>
    <property type="match status" value="1"/>
</dbReference>
<dbReference type="InterPro" id="IPR011701">
    <property type="entry name" value="MFS"/>
</dbReference>
<keyword evidence="7 8" id="KW-0472">Membrane</keyword>
<evidence type="ECO:0000256" key="3">
    <source>
        <dbReference type="ARBA" id="ARBA00022448"/>
    </source>
</evidence>
<organism evidence="10 11">
    <name type="scientific">Microbacterium schleiferi</name>
    <dbReference type="NCBI Taxonomy" id="69362"/>
    <lineage>
        <taxon>Bacteria</taxon>
        <taxon>Bacillati</taxon>
        <taxon>Actinomycetota</taxon>
        <taxon>Actinomycetes</taxon>
        <taxon>Micrococcales</taxon>
        <taxon>Microbacteriaceae</taxon>
        <taxon>Microbacterium</taxon>
    </lineage>
</organism>
<dbReference type="InterPro" id="IPR036259">
    <property type="entry name" value="MFS_trans_sf"/>
</dbReference>
<protein>
    <submittedName>
        <fullName evidence="10">Multidrug effflux MFS transporter</fullName>
    </submittedName>
</protein>
<comment type="caution">
    <text evidence="10">The sequence shown here is derived from an EMBL/GenBank/DDBJ whole genome shotgun (WGS) entry which is preliminary data.</text>
</comment>